<dbReference type="InterPro" id="IPR015942">
    <property type="entry name" value="Asp/Glu/hydantoin_racemase"/>
</dbReference>
<dbReference type="GO" id="GO:0047661">
    <property type="term" value="F:amino-acid racemase activity"/>
    <property type="evidence" value="ECO:0007669"/>
    <property type="project" value="InterPro"/>
</dbReference>
<dbReference type="Gene3D" id="3.40.50.12500">
    <property type="match status" value="1"/>
</dbReference>
<proteinExistence type="inferred from homology"/>
<comment type="similarity">
    <text evidence="1">Belongs to the HyuE racemase family.</text>
</comment>
<evidence type="ECO:0000256" key="1">
    <source>
        <dbReference type="ARBA" id="ARBA00038414"/>
    </source>
</evidence>
<organism evidence="2 3">
    <name type="scientific">Bailinhaonella thermotolerans</name>
    <dbReference type="NCBI Taxonomy" id="1070861"/>
    <lineage>
        <taxon>Bacteria</taxon>
        <taxon>Bacillati</taxon>
        <taxon>Actinomycetota</taxon>
        <taxon>Actinomycetes</taxon>
        <taxon>Streptosporangiales</taxon>
        <taxon>Streptosporangiaceae</taxon>
        <taxon>Bailinhaonella</taxon>
    </lineage>
</organism>
<dbReference type="AlphaFoldDB" id="A0A3A4A6A4"/>
<name>A0A3A4A6A4_9ACTN</name>
<dbReference type="InterPro" id="IPR053714">
    <property type="entry name" value="Iso_Racemase_Enz_sf"/>
</dbReference>
<keyword evidence="3" id="KW-1185">Reference proteome</keyword>
<dbReference type="EMBL" id="QZEY01000026">
    <property type="protein sequence ID" value="RJL21221.1"/>
    <property type="molecule type" value="Genomic_DNA"/>
</dbReference>
<accession>A0A3A4A6A4</accession>
<comment type="caution">
    <text evidence="2">The sequence shown here is derived from an EMBL/GenBank/DDBJ whole genome shotgun (WGS) entry which is preliminary data.</text>
</comment>
<reference evidence="2 3" key="1">
    <citation type="submission" date="2018-09" db="EMBL/GenBank/DDBJ databases">
        <title>YIM 75507 draft genome.</title>
        <authorList>
            <person name="Tang S."/>
            <person name="Feng Y."/>
        </authorList>
    </citation>
    <scope>NUCLEOTIDE SEQUENCE [LARGE SCALE GENOMIC DNA]</scope>
    <source>
        <strain evidence="2 3">YIM 75507</strain>
    </source>
</reference>
<evidence type="ECO:0000313" key="2">
    <source>
        <dbReference type="EMBL" id="RJL21221.1"/>
    </source>
</evidence>
<dbReference type="Pfam" id="PF01177">
    <property type="entry name" value="Asp_Glu_race"/>
    <property type="match status" value="1"/>
</dbReference>
<evidence type="ECO:0008006" key="4">
    <source>
        <dbReference type="Google" id="ProtNLM"/>
    </source>
</evidence>
<gene>
    <name evidence="2" type="ORF">D5H75_37785</name>
</gene>
<evidence type="ECO:0000313" key="3">
    <source>
        <dbReference type="Proteomes" id="UP000265768"/>
    </source>
</evidence>
<dbReference type="Proteomes" id="UP000265768">
    <property type="component" value="Unassembled WGS sequence"/>
</dbReference>
<sequence>MEADVRLTVILPGDADLMAEVRRDCLGWVGPDVRIDLVATSVSAMPPPGRCDSSLLDSAFMREPASAVVEAAVQAAAGGSDGIYVCCAAEIGVEAAREKVAVPVVGGLFPALHMGLLLGRRVGVLCPPDLIAVFEALIARAGLTDRVRALPVSLDGGAAEVDALCEAARTAVERGEAEALVLTCTILFEQRRALGAYLAGHEIAAPIVDLTGAALAALQGLVRLSRSPSIAPGSPD</sequence>
<protein>
    <recommendedName>
        <fullName evidence="4">Hydantoin racemase</fullName>
    </recommendedName>
</protein>